<sequence length="109" mass="12812">MTEEQARHCYVPYEVFIQKSKLDYHVYVGSVLAPSPELALQLARENFLRRDTAVNIWVVRQSDIHKTRSEDDAFFAREFSRDYREVTGYSANARRWKAFKKARAGEHEG</sequence>
<evidence type="ECO:0000313" key="2">
    <source>
        <dbReference type="Proteomes" id="UP001579974"/>
    </source>
</evidence>
<reference evidence="1 2" key="1">
    <citation type="journal article" date="2024" name="Int. J. Mol. Sci.">
        <title>Exploration of Alicyclobacillus spp. Genome in Search of Antibiotic Resistance.</title>
        <authorList>
            <person name="Bucka-Kolendo J."/>
            <person name="Kiousi D.E."/>
            <person name="Dekowska A."/>
            <person name="Mikolajczuk-Szczyrba A."/>
            <person name="Karadedos D.M."/>
            <person name="Michael P."/>
            <person name="Galanis A."/>
            <person name="Sokolowska B."/>
        </authorList>
    </citation>
    <scope>NUCLEOTIDE SEQUENCE [LARGE SCALE GENOMIC DNA]</scope>
    <source>
        <strain evidence="1 2">KKP 3000</strain>
    </source>
</reference>
<evidence type="ECO:0000313" key="1">
    <source>
        <dbReference type="EMBL" id="MFB5189324.1"/>
    </source>
</evidence>
<protein>
    <submittedName>
        <fullName evidence="1">Phenylacetic acid degradation protein</fullName>
    </submittedName>
</protein>
<dbReference type="EMBL" id="JBDXSU010000002">
    <property type="protein sequence ID" value="MFB5189324.1"/>
    <property type="molecule type" value="Genomic_DNA"/>
</dbReference>
<gene>
    <name evidence="1" type="ORF">KKP3000_002331</name>
</gene>
<dbReference type="Gene3D" id="3.10.20.520">
    <property type="entry name" value="Phenylacetic acid degradation B"/>
    <property type="match status" value="1"/>
</dbReference>
<dbReference type="Pfam" id="PF06243">
    <property type="entry name" value="PaaB"/>
    <property type="match status" value="1"/>
</dbReference>
<dbReference type="InterPro" id="IPR009359">
    <property type="entry name" value="PaaB"/>
</dbReference>
<dbReference type="PIRSF" id="PIRSF030200">
    <property type="entry name" value="PaaB"/>
    <property type="match status" value="1"/>
</dbReference>
<accession>A0ABV5AAN5</accession>
<keyword evidence="2" id="KW-1185">Reference proteome</keyword>
<comment type="caution">
    <text evidence="1">The sequence shown here is derived from an EMBL/GenBank/DDBJ whole genome shotgun (WGS) entry which is preliminary data.</text>
</comment>
<dbReference type="RefSeq" id="WP_275476784.1">
    <property type="nucleotide sequence ID" value="NZ_CP162940.1"/>
</dbReference>
<name>A0ABV5AAN5_9BACL</name>
<proteinExistence type="predicted"/>
<dbReference type="InterPro" id="IPR038693">
    <property type="entry name" value="PaaB_sf"/>
</dbReference>
<dbReference type="Proteomes" id="UP001579974">
    <property type="component" value="Unassembled WGS sequence"/>
</dbReference>
<organism evidence="1 2">
    <name type="scientific">Alicyclobacillus fastidiosus</name>
    <dbReference type="NCBI Taxonomy" id="392011"/>
    <lineage>
        <taxon>Bacteria</taxon>
        <taxon>Bacillati</taxon>
        <taxon>Bacillota</taxon>
        <taxon>Bacilli</taxon>
        <taxon>Bacillales</taxon>
        <taxon>Alicyclobacillaceae</taxon>
        <taxon>Alicyclobacillus</taxon>
    </lineage>
</organism>